<evidence type="ECO:0000313" key="1">
    <source>
        <dbReference type="EMBL" id="RDU68309.1"/>
    </source>
</evidence>
<dbReference type="RefSeq" id="WP_115570269.1">
    <property type="nucleotide sequence ID" value="NZ_NXLT01000001.1"/>
</dbReference>
<dbReference type="OrthoDB" id="9783380at2"/>
<organism evidence="1 2">
    <name type="scientific">Helicobacter equorum</name>
    <dbReference type="NCBI Taxonomy" id="361872"/>
    <lineage>
        <taxon>Bacteria</taxon>
        <taxon>Pseudomonadati</taxon>
        <taxon>Campylobacterota</taxon>
        <taxon>Epsilonproteobacteria</taxon>
        <taxon>Campylobacterales</taxon>
        <taxon>Helicobacteraceae</taxon>
        <taxon>Helicobacter</taxon>
    </lineage>
</organism>
<protein>
    <submittedName>
        <fullName evidence="1">Capsular biosynthesis protein</fullName>
    </submittedName>
</protein>
<accession>A0A3D8ISQ2</accession>
<keyword evidence="2" id="KW-1185">Reference proteome</keyword>
<reference evidence="1 2" key="1">
    <citation type="submission" date="2018-04" db="EMBL/GenBank/DDBJ databases">
        <title>Novel Campyloabacter and Helicobacter Species and Strains.</title>
        <authorList>
            <person name="Mannion A.J."/>
            <person name="Shen Z."/>
            <person name="Fox J.G."/>
        </authorList>
    </citation>
    <scope>NUCLEOTIDE SEQUENCE [LARGE SCALE GENOMIC DNA]</scope>
    <source>
        <strain evidence="1 2">MIT 12-6600</strain>
    </source>
</reference>
<gene>
    <name evidence="1" type="ORF">CQA54_00370</name>
</gene>
<dbReference type="AlphaFoldDB" id="A0A3D8ISQ2"/>
<dbReference type="EMBL" id="NXLT01000001">
    <property type="protein sequence ID" value="RDU68309.1"/>
    <property type="molecule type" value="Genomic_DNA"/>
</dbReference>
<dbReference type="Proteomes" id="UP000256514">
    <property type="component" value="Unassembled WGS sequence"/>
</dbReference>
<proteinExistence type="predicted"/>
<evidence type="ECO:0000313" key="2">
    <source>
        <dbReference type="Proteomes" id="UP000256514"/>
    </source>
</evidence>
<dbReference type="SUPFAM" id="SSF53756">
    <property type="entry name" value="UDP-Glycosyltransferase/glycogen phosphorylase"/>
    <property type="match status" value="1"/>
</dbReference>
<comment type="caution">
    <text evidence="1">The sequence shown here is derived from an EMBL/GenBank/DDBJ whole genome shotgun (WGS) entry which is preliminary data.</text>
</comment>
<sequence length="381" mass="43682">MVANITILCDFDVSKRPRPARLIEMIKYTYRLSVIAKECTPIDGVHTFSFPAMPTAKDRTPQQNQALREYCQNGAFEKLIFTPNRLCIREYLAALPPQQLLIVEDITLLPFALEYRLTHPQAKILIDLREYYPLEYENSKEWLESFGLFFYHLCAVYLPQVDRALCVSEGIARAYYENFGIQSSLFLSLPPLYDLSPTPLGTHIEILYHGFVSPDRSSQNLIELAHKLPSEYVLYAMVLSNQPKFLESLHIKAPSNLIFLPPVPLEQIVPFSHRFDIGLIPFFPTTFNLIHCLPNKFFEYIQARLCVVSTPLSEIKQFIAKEPCGVCSKDYSIDSLAETLLALRRDEIAAYKAKAHTLAYTYNTQHNKDKILYIIADMLGV</sequence>
<name>A0A3D8ISQ2_9HELI</name>
<dbReference type="Gene3D" id="3.40.50.2000">
    <property type="entry name" value="Glycogen Phosphorylase B"/>
    <property type="match status" value="1"/>
</dbReference>